<keyword evidence="5" id="KW-0547">Nucleotide-binding</keyword>
<dbReference type="InterPro" id="IPR051930">
    <property type="entry name" value="FNR_type-1"/>
</dbReference>
<dbReference type="Pfam" id="PF00175">
    <property type="entry name" value="NAD_binding_1"/>
    <property type="match status" value="1"/>
</dbReference>
<evidence type="ECO:0000256" key="8">
    <source>
        <dbReference type="ARBA" id="ARBA00023002"/>
    </source>
</evidence>
<evidence type="ECO:0000259" key="10">
    <source>
        <dbReference type="PROSITE" id="PS51384"/>
    </source>
</evidence>
<comment type="catalytic activity">
    <reaction evidence="9">
        <text>2 reduced [2Fe-2S]-[ferredoxin] + NADP(+) + H(+) = 2 oxidized [2Fe-2S]-[ferredoxin] + NADPH</text>
        <dbReference type="Rhea" id="RHEA:20125"/>
        <dbReference type="Rhea" id="RHEA-COMP:10000"/>
        <dbReference type="Rhea" id="RHEA-COMP:10001"/>
        <dbReference type="ChEBI" id="CHEBI:15378"/>
        <dbReference type="ChEBI" id="CHEBI:33737"/>
        <dbReference type="ChEBI" id="CHEBI:33738"/>
        <dbReference type="ChEBI" id="CHEBI:57783"/>
        <dbReference type="ChEBI" id="CHEBI:58349"/>
        <dbReference type="EC" id="1.18.1.2"/>
    </reaction>
</comment>
<evidence type="ECO:0000313" key="11">
    <source>
        <dbReference type="EMBL" id="AGF46907.1"/>
    </source>
</evidence>
<evidence type="ECO:0000256" key="3">
    <source>
        <dbReference type="ARBA" id="ARBA00013223"/>
    </source>
</evidence>
<dbReference type="InterPro" id="IPR008333">
    <property type="entry name" value="Cbr1-like_FAD-bd_dom"/>
</dbReference>
<name>M1LMF7_9PROT</name>
<dbReference type="SUPFAM" id="SSF52343">
    <property type="entry name" value="Ferredoxin reductase-like, C-terminal NADP-linked domain"/>
    <property type="match status" value="1"/>
</dbReference>
<dbReference type="GO" id="GO:0034599">
    <property type="term" value="P:cellular response to oxidative stress"/>
    <property type="evidence" value="ECO:0007669"/>
    <property type="project" value="TreeGrafter"/>
</dbReference>
<dbReference type="GO" id="GO:0000166">
    <property type="term" value="F:nucleotide binding"/>
    <property type="evidence" value="ECO:0007669"/>
    <property type="project" value="UniProtKB-KW"/>
</dbReference>
<evidence type="ECO:0000256" key="9">
    <source>
        <dbReference type="ARBA" id="ARBA00047776"/>
    </source>
</evidence>
<evidence type="ECO:0000256" key="7">
    <source>
        <dbReference type="ARBA" id="ARBA00022857"/>
    </source>
</evidence>
<dbReference type="PRINTS" id="PR00371">
    <property type="entry name" value="FPNCR"/>
</dbReference>
<dbReference type="EMBL" id="CP003803">
    <property type="protein sequence ID" value="AGF46907.1"/>
    <property type="molecule type" value="Genomic_DNA"/>
</dbReference>
<keyword evidence="4" id="KW-0285">Flavoprotein</keyword>
<comment type="similarity">
    <text evidence="2">Belongs to the ferredoxin--NADP reductase type 1 family.</text>
</comment>
<dbReference type="InterPro" id="IPR017927">
    <property type="entry name" value="FAD-bd_FR_type"/>
</dbReference>
<dbReference type="RefSeq" id="WP_015396318.1">
    <property type="nucleotide sequence ID" value="NC_020294.1"/>
</dbReference>
<keyword evidence="8 11" id="KW-0560">Oxidoreductase</keyword>
<gene>
    <name evidence="11" type="ORF">CDSE_0609</name>
</gene>
<accession>M1LMF7</accession>
<dbReference type="InterPro" id="IPR017938">
    <property type="entry name" value="Riboflavin_synthase-like_b-brl"/>
</dbReference>
<dbReference type="KEGG" id="kde:CDSE_0609"/>
<organism evidence="11 12">
    <name type="scientific">Candidatus Kinetoplastidibacterium desouzai TCC079E</name>
    <dbReference type="NCBI Taxonomy" id="1208919"/>
    <lineage>
        <taxon>Bacteria</taxon>
        <taxon>Pseudomonadati</taxon>
        <taxon>Pseudomonadota</taxon>
        <taxon>Betaproteobacteria</taxon>
        <taxon>Candidatus Kinetoplastidibacterium</taxon>
    </lineage>
</organism>
<dbReference type="InterPro" id="IPR039261">
    <property type="entry name" value="FNR_nucleotide-bd"/>
</dbReference>
<evidence type="ECO:0000313" key="12">
    <source>
        <dbReference type="Proteomes" id="UP000011547"/>
    </source>
</evidence>
<keyword evidence="7" id="KW-0521">NADP</keyword>
<dbReference type="Gene3D" id="3.40.50.80">
    <property type="entry name" value="Nucleotide-binding domain of ferredoxin-NADP reductase (FNR) module"/>
    <property type="match status" value="1"/>
</dbReference>
<dbReference type="InterPro" id="IPR001433">
    <property type="entry name" value="OxRdtase_FAD/NAD-bd"/>
</dbReference>
<dbReference type="InterPro" id="IPR033892">
    <property type="entry name" value="FNR_bac"/>
</dbReference>
<dbReference type="PROSITE" id="PS51384">
    <property type="entry name" value="FAD_FR"/>
    <property type="match status" value="1"/>
</dbReference>
<dbReference type="GO" id="GO:0004324">
    <property type="term" value="F:ferredoxin-NADP+ reductase activity"/>
    <property type="evidence" value="ECO:0007669"/>
    <property type="project" value="UniProtKB-EC"/>
</dbReference>
<dbReference type="STRING" id="1208919.CDSE_0609"/>
<protein>
    <recommendedName>
        <fullName evidence="3">ferredoxin--NADP(+) reductase</fullName>
        <ecNumber evidence="3">1.18.1.2</ecNumber>
    </recommendedName>
</protein>
<dbReference type="AlphaFoldDB" id="M1LMF7"/>
<dbReference type="OrthoDB" id="9784483at2"/>
<sequence>MVNLNKEIVIKIHHWNDKLFSFQTTRNKSFRFENGHFVMIGLNIKNNIIMRAYSIVSANYDDYLEFFSIKIPNGKLTSHLKNLKVGDEILVSNKSVGTLTINNLKHGKNLYLLATGTGLAPFISIIKDLSTYERFEKVILVHSVRNKSDLAYKDDIENHFNQHEILDSLIAEKLIYYPTVTQELFENNKRITDLLMFDNFFLKIRMPKLNPDNDRVMICGNSQALIDISNILNKIGFKISNGINKPGDYVIEKAFVEN</sequence>
<dbReference type="GO" id="GO:0042167">
    <property type="term" value="P:heme catabolic process"/>
    <property type="evidence" value="ECO:0007669"/>
    <property type="project" value="TreeGrafter"/>
</dbReference>
<dbReference type="InterPro" id="IPR001709">
    <property type="entry name" value="Flavoprot_Pyr_Nucl_cyt_Rdtase"/>
</dbReference>
<evidence type="ECO:0000256" key="5">
    <source>
        <dbReference type="ARBA" id="ARBA00022741"/>
    </source>
</evidence>
<evidence type="ECO:0000256" key="6">
    <source>
        <dbReference type="ARBA" id="ARBA00022827"/>
    </source>
</evidence>
<dbReference type="Pfam" id="PF00970">
    <property type="entry name" value="FAD_binding_6"/>
    <property type="match status" value="1"/>
</dbReference>
<keyword evidence="12" id="KW-1185">Reference proteome</keyword>
<dbReference type="Gene3D" id="2.40.30.10">
    <property type="entry name" value="Translation factors"/>
    <property type="match status" value="1"/>
</dbReference>
<dbReference type="PATRIC" id="fig|1208919.3.peg.345"/>
<evidence type="ECO:0000256" key="2">
    <source>
        <dbReference type="ARBA" id="ARBA00008312"/>
    </source>
</evidence>
<proteinExistence type="inferred from homology"/>
<dbReference type="eggNOG" id="COG1018">
    <property type="taxonomic scope" value="Bacteria"/>
</dbReference>
<dbReference type="Proteomes" id="UP000011547">
    <property type="component" value="Chromosome"/>
</dbReference>
<dbReference type="CDD" id="cd06195">
    <property type="entry name" value="FNR1"/>
    <property type="match status" value="1"/>
</dbReference>
<dbReference type="SUPFAM" id="SSF63380">
    <property type="entry name" value="Riboflavin synthase domain-like"/>
    <property type="match status" value="1"/>
</dbReference>
<keyword evidence="6" id="KW-0274">FAD</keyword>
<dbReference type="HOGENOM" id="CLU_003827_3_0_4"/>
<evidence type="ECO:0000256" key="1">
    <source>
        <dbReference type="ARBA" id="ARBA00001974"/>
    </source>
</evidence>
<dbReference type="PANTHER" id="PTHR47878">
    <property type="entry name" value="OXIDOREDUCTASE FAD/NAD(P)-BINDING DOMAIN PROTEIN"/>
    <property type="match status" value="1"/>
</dbReference>
<dbReference type="PANTHER" id="PTHR47878:SF1">
    <property type="entry name" value="FLAVODOXIN_FERREDOXIN--NADP REDUCTASE"/>
    <property type="match status" value="1"/>
</dbReference>
<reference evidence="11 12" key="1">
    <citation type="journal article" date="2013" name="Genome Biol. Evol.">
        <title>Genome evolution and phylogenomic analysis of candidatus kinetoplastibacterium, the betaproteobacterial endosymbionts of strigomonas and angomonas.</title>
        <authorList>
            <person name="Alves J.M."/>
            <person name="Serrano M.G."/>
            <person name="Maia da Silva F."/>
            <person name="Voegtly L.J."/>
            <person name="Matveyev A.V."/>
            <person name="Teixeira M.M."/>
            <person name="Camargo E.P."/>
            <person name="Buck G.A."/>
        </authorList>
    </citation>
    <scope>NUCLEOTIDE SEQUENCE [LARGE SCALE GENOMIC DNA]</scope>
    <source>
        <strain evidence="11 12">TCC079E</strain>
    </source>
</reference>
<dbReference type="EC" id="1.18.1.2" evidence="3"/>
<comment type="cofactor">
    <cofactor evidence="1">
        <name>FAD</name>
        <dbReference type="ChEBI" id="CHEBI:57692"/>
    </cofactor>
</comment>
<evidence type="ECO:0000256" key="4">
    <source>
        <dbReference type="ARBA" id="ARBA00022630"/>
    </source>
</evidence>
<feature type="domain" description="FAD-binding FR-type" evidence="10">
    <location>
        <begin position="2"/>
        <end position="102"/>
    </location>
</feature>